<sequence length="282" mass="32468">MYTKLSIPERLKDLRVVDKHLTLEQLAEQTGLSKSALGKYESDDYKDISPFAIATLAKFYGVSTDYLMGVSENKNHPNTELQALHLSDAMVELLSSGKINNRLLCELATHPNFLRLMVDMEIFIDQIADMRVNQMNLILEATRQTILKEHAPGENDLYMRTLELGQVQENDFYSHILHDDLDSIVRDIREAHLKDKTTADPQPTLDEVKENFEQAIQMGTDTEAMIHEFCDKMQIPFEKISSEDFSAFLRILSLSKLLKNPNNMRGKAKSQPYYMPKKKKRR</sequence>
<dbReference type="EMBL" id="AGYR01000055">
    <property type="protein sequence ID" value="ENZ09036.1"/>
    <property type="molecule type" value="Genomic_DNA"/>
</dbReference>
<proteinExistence type="predicted"/>
<dbReference type="Pfam" id="PF01381">
    <property type="entry name" value="HTH_3"/>
    <property type="match status" value="1"/>
</dbReference>
<dbReference type="PROSITE" id="PS50943">
    <property type="entry name" value="HTH_CROC1"/>
    <property type="match status" value="1"/>
</dbReference>
<evidence type="ECO:0000313" key="4">
    <source>
        <dbReference type="Proteomes" id="UP000013085"/>
    </source>
</evidence>
<evidence type="ECO:0000259" key="2">
    <source>
        <dbReference type="PROSITE" id="PS50943"/>
    </source>
</evidence>
<dbReference type="SUPFAM" id="SSF47413">
    <property type="entry name" value="lambda repressor-like DNA-binding domains"/>
    <property type="match status" value="1"/>
</dbReference>
<reference evidence="3 4" key="1">
    <citation type="submission" date="2013-01" db="EMBL/GenBank/DDBJ databases">
        <title>The Genome Sequence of Clostridium clostridioforme 90A8.</title>
        <authorList>
            <consortium name="The Broad Institute Genome Sequencing Platform"/>
            <person name="Earl A."/>
            <person name="Ward D."/>
            <person name="Feldgarden M."/>
            <person name="Gevers D."/>
            <person name="Courvalin P."/>
            <person name="Lambert T."/>
            <person name="Walker B."/>
            <person name="Young S.K."/>
            <person name="Zeng Q."/>
            <person name="Gargeya S."/>
            <person name="Fitzgerald M."/>
            <person name="Haas B."/>
            <person name="Abouelleil A."/>
            <person name="Alvarado L."/>
            <person name="Arachchi H.M."/>
            <person name="Berlin A.M."/>
            <person name="Chapman S.B."/>
            <person name="Dewar J."/>
            <person name="Goldberg J."/>
            <person name="Griggs A."/>
            <person name="Gujja S."/>
            <person name="Hansen M."/>
            <person name="Howarth C."/>
            <person name="Imamovic A."/>
            <person name="Larimer J."/>
            <person name="McCowan C."/>
            <person name="Murphy C."/>
            <person name="Neiman D."/>
            <person name="Pearson M."/>
            <person name="Priest M."/>
            <person name="Roberts A."/>
            <person name="Saif S."/>
            <person name="Shea T."/>
            <person name="Sisk P."/>
            <person name="Sykes S."/>
            <person name="Wortman J."/>
            <person name="Nusbaum C."/>
            <person name="Birren B."/>
        </authorList>
    </citation>
    <scope>NUCLEOTIDE SEQUENCE [LARGE SCALE GENOMIC DNA]</scope>
    <source>
        <strain evidence="3 4">90A8</strain>
    </source>
</reference>
<accession>A0A0E2H432</accession>
<dbReference type="AlphaFoldDB" id="A0A0E2H432"/>
<comment type="caution">
    <text evidence="3">The sequence shown here is derived from an EMBL/GenBank/DDBJ whole genome shotgun (WGS) entry which is preliminary data.</text>
</comment>
<dbReference type="RefSeq" id="WP_002594259.1">
    <property type="nucleotide sequence ID" value="NZ_KB850986.1"/>
</dbReference>
<gene>
    <name evidence="3" type="ORF">HMPREF1090_04630</name>
</gene>
<dbReference type="Gene3D" id="1.10.260.40">
    <property type="entry name" value="lambda repressor-like DNA-binding domains"/>
    <property type="match status" value="1"/>
</dbReference>
<dbReference type="PATRIC" id="fig|999408.3.peg.4977"/>
<evidence type="ECO:0000256" key="1">
    <source>
        <dbReference type="SAM" id="MobiDB-lite"/>
    </source>
</evidence>
<protein>
    <recommendedName>
        <fullName evidence="2">HTH cro/C1-type domain-containing protein</fullName>
    </recommendedName>
</protein>
<dbReference type="GO" id="GO:0003677">
    <property type="term" value="F:DNA binding"/>
    <property type="evidence" value="ECO:0007669"/>
    <property type="project" value="InterPro"/>
</dbReference>
<dbReference type="InterPro" id="IPR001387">
    <property type="entry name" value="Cro/C1-type_HTH"/>
</dbReference>
<feature type="domain" description="HTH cro/C1-type" evidence="2">
    <location>
        <begin position="11"/>
        <end position="67"/>
    </location>
</feature>
<dbReference type="HOGENOM" id="CLU_090591_0_0_9"/>
<dbReference type="SMART" id="SM00530">
    <property type="entry name" value="HTH_XRE"/>
    <property type="match status" value="1"/>
</dbReference>
<dbReference type="InterPro" id="IPR010982">
    <property type="entry name" value="Lambda_DNA-bd_dom_sf"/>
</dbReference>
<dbReference type="CDD" id="cd00093">
    <property type="entry name" value="HTH_XRE"/>
    <property type="match status" value="1"/>
</dbReference>
<dbReference type="Proteomes" id="UP000013085">
    <property type="component" value="Unassembled WGS sequence"/>
</dbReference>
<organism evidence="3 4">
    <name type="scientific">[Clostridium] clostridioforme 90A8</name>
    <dbReference type="NCBI Taxonomy" id="999408"/>
    <lineage>
        <taxon>Bacteria</taxon>
        <taxon>Bacillati</taxon>
        <taxon>Bacillota</taxon>
        <taxon>Clostridia</taxon>
        <taxon>Lachnospirales</taxon>
        <taxon>Lachnospiraceae</taxon>
        <taxon>Enterocloster</taxon>
    </lineage>
</organism>
<name>A0A0E2H432_9FIRM</name>
<feature type="region of interest" description="Disordered" evidence="1">
    <location>
        <begin position="261"/>
        <end position="282"/>
    </location>
</feature>
<evidence type="ECO:0000313" key="3">
    <source>
        <dbReference type="EMBL" id="ENZ09036.1"/>
    </source>
</evidence>